<dbReference type="GO" id="GO:0016279">
    <property type="term" value="F:protein-lysine N-methyltransferase activity"/>
    <property type="evidence" value="ECO:0007669"/>
    <property type="project" value="UniProtKB-UniRule"/>
</dbReference>
<accession>A0A3N4I0W1</accession>
<evidence type="ECO:0000256" key="5">
    <source>
        <dbReference type="HAMAP-Rule" id="MF_03187"/>
    </source>
</evidence>
<dbReference type="GO" id="GO:0005737">
    <property type="term" value="C:cytoplasm"/>
    <property type="evidence" value="ECO:0007669"/>
    <property type="project" value="UniProtKB-SubCell"/>
</dbReference>
<dbReference type="Proteomes" id="UP000275078">
    <property type="component" value="Unassembled WGS sequence"/>
</dbReference>
<dbReference type="EMBL" id="ML119695">
    <property type="protein sequence ID" value="RPA79733.1"/>
    <property type="molecule type" value="Genomic_DNA"/>
</dbReference>
<dbReference type="HAMAP" id="MF_03187">
    <property type="entry name" value="Methyltr_EFM5"/>
    <property type="match status" value="1"/>
</dbReference>
<keyword evidence="3 5" id="KW-0489">Methyltransferase</keyword>
<keyword evidence="8" id="KW-1185">Reference proteome</keyword>
<dbReference type="EC" id="2.1.1.-" evidence="5"/>
<keyword evidence="6" id="KW-0175">Coiled coil</keyword>
<evidence type="ECO:0000313" key="8">
    <source>
        <dbReference type="Proteomes" id="UP000275078"/>
    </source>
</evidence>
<dbReference type="PANTHER" id="PTHR13200">
    <property type="entry name" value="EEF1A LYSINE METHYLTRANSFERASE 1"/>
    <property type="match status" value="1"/>
</dbReference>
<dbReference type="InterPro" id="IPR002052">
    <property type="entry name" value="DNA_methylase_N6_adenine_CS"/>
</dbReference>
<gene>
    <name evidence="5" type="primary">EFM5</name>
    <name evidence="7" type="ORF">BJ508DRAFT_415738</name>
</gene>
<dbReference type="InterPro" id="IPR019369">
    <property type="entry name" value="Efm5/EEF1AKMT1"/>
</dbReference>
<name>A0A3N4I0W1_ASCIM</name>
<dbReference type="GO" id="GO:0032259">
    <property type="term" value="P:methylation"/>
    <property type="evidence" value="ECO:0007669"/>
    <property type="project" value="UniProtKB-KW"/>
</dbReference>
<dbReference type="STRING" id="1160509.A0A3N4I0W1"/>
<proteinExistence type="inferred from homology"/>
<keyword evidence="2 5" id="KW-0963">Cytoplasm</keyword>
<keyword evidence="4 5" id="KW-0808">Transferase</keyword>
<comment type="similarity">
    <text evidence="5">Belongs to the class I-like SAM-binding methyltransferase superfamily. EFM5 family.</text>
</comment>
<dbReference type="PROSITE" id="PS00092">
    <property type="entry name" value="N6_MTASE"/>
    <property type="match status" value="1"/>
</dbReference>
<dbReference type="PANTHER" id="PTHR13200:SF0">
    <property type="entry name" value="EEF1A LYSINE METHYLTRANSFERASE 1"/>
    <property type="match status" value="1"/>
</dbReference>
<sequence>MADSDDELTLPTDTLSHLATFLAEKEEREREFERLKQQAQAEHDQRITMEVFEEDWQHSQFWYNDDTALTLGSELIKGVAEQEGDVYVAIVAAPSAFVKLMEDRSALPSNLKLFLFEFDRRFDVFGEQFVFYDFKEPFNLPIHLKGKFDRILMDPPFLSEDCQTKVALTARWLSKPVADPKDIKMALSTGERMGELILQKLYRNAGIKFTNFEIVHSRQLNNEFHLYANWETDSWKYIEKH</sequence>
<evidence type="ECO:0000256" key="4">
    <source>
        <dbReference type="ARBA" id="ARBA00022679"/>
    </source>
</evidence>
<evidence type="ECO:0000256" key="2">
    <source>
        <dbReference type="ARBA" id="ARBA00022490"/>
    </source>
</evidence>
<dbReference type="AlphaFoldDB" id="A0A3N4I0W1"/>
<dbReference type="InterPro" id="IPR041370">
    <property type="entry name" value="Mlase_EEF1AKMT1/ZCCHC4"/>
</dbReference>
<reference evidence="7 8" key="1">
    <citation type="journal article" date="2018" name="Nat. Ecol. Evol.">
        <title>Pezizomycetes genomes reveal the molecular basis of ectomycorrhizal truffle lifestyle.</title>
        <authorList>
            <person name="Murat C."/>
            <person name="Payen T."/>
            <person name="Noel B."/>
            <person name="Kuo A."/>
            <person name="Morin E."/>
            <person name="Chen J."/>
            <person name="Kohler A."/>
            <person name="Krizsan K."/>
            <person name="Balestrini R."/>
            <person name="Da Silva C."/>
            <person name="Montanini B."/>
            <person name="Hainaut M."/>
            <person name="Levati E."/>
            <person name="Barry K.W."/>
            <person name="Belfiori B."/>
            <person name="Cichocki N."/>
            <person name="Clum A."/>
            <person name="Dockter R.B."/>
            <person name="Fauchery L."/>
            <person name="Guy J."/>
            <person name="Iotti M."/>
            <person name="Le Tacon F."/>
            <person name="Lindquist E.A."/>
            <person name="Lipzen A."/>
            <person name="Malagnac F."/>
            <person name="Mello A."/>
            <person name="Molinier V."/>
            <person name="Miyauchi S."/>
            <person name="Poulain J."/>
            <person name="Riccioni C."/>
            <person name="Rubini A."/>
            <person name="Sitrit Y."/>
            <person name="Splivallo R."/>
            <person name="Traeger S."/>
            <person name="Wang M."/>
            <person name="Zifcakova L."/>
            <person name="Wipf D."/>
            <person name="Zambonelli A."/>
            <person name="Paolocci F."/>
            <person name="Nowrousian M."/>
            <person name="Ottonello S."/>
            <person name="Baldrian P."/>
            <person name="Spatafora J.W."/>
            <person name="Henrissat B."/>
            <person name="Nagy L.G."/>
            <person name="Aury J.M."/>
            <person name="Wincker P."/>
            <person name="Grigoriev I.V."/>
            <person name="Bonfante P."/>
            <person name="Martin F.M."/>
        </authorList>
    </citation>
    <scope>NUCLEOTIDE SEQUENCE [LARGE SCALE GENOMIC DNA]</scope>
    <source>
        <strain evidence="7 8">RN42</strain>
    </source>
</reference>
<comment type="subcellular location">
    <subcellularLocation>
        <location evidence="1 5">Cytoplasm</location>
    </subcellularLocation>
</comment>
<dbReference type="OrthoDB" id="206354at2759"/>
<organism evidence="7 8">
    <name type="scientific">Ascobolus immersus RN42</name>
    <dbReference type="NCBI Taxonomy" id="1160509"/>
    <lineage>
        <taxon>Eukaryota</taxon>
        <taxon>Fungi</taxon>
        <taxon>Dikarya</taxon>
        <taxon>Ascomycota</taxon>
        <taxon>Pezizomycotina</taxon>
        <taxon>Pezizomycetes</taxon>
        <taxon>Pezizales</taxon>
        <taxon>Ascobolaceae</taxon>
        <taxon>Ascobolus</taxon>
    </lineage>
</organism>
<feature type="coiled-coil region" evidence="6">
    <location>
        <begin position="18"/>
        <end position="45"/>
    </location>
</feature>
<protein>
    <recommendedName>
        <fullName evidence="5">Protein-lysine N-methyltransferase EFM5</fullName>
        <ecNumber evidence="5">2.1.1.-</ecNumber>
    </recommendedName>
    <alternativeName>
        <fullName evidence="5">Elongation factor methyltransferase 5</fullName>
    </alternativeName>
</protein>
<comment type="function">
    <text evidence="5">S-adenosyl-L-methionine-dependent protein-lysine N-methyltransferase that trimethylates elongation factor 1-alpha at 'Lys-79'.</text>
</comment>
<dbReference type="Pfam" id="PF10237">
    <property type="entry name" value="N6-adenineMlase"/>
    <property type="match status" value="1"/>
</dbReference>
<evidence type="ECO:0000256" key="6">
    <source>
        <dbReference type="SAM" id="Coils"/>
    </source>
</evidence>
<evidence type="ECO:0000313" key="7">
    <source>
        <dbReference type="EMBL" id="RPA79733.1"/>
    </source>
</evidence>
<evidence type="ECO:0000256" key="3">
    <source>
        <dbReference type="ARBA" id="ARBA00022603"/>
    </source>
</evidence>
<dbReference type="GO" id="GO:0003676">
    <property type="term" value="F:nucleic acid binding"/>
    <property type="evidence" value="ECO:0007669"/>
    <property type="project" value="InterPro"/>
</dbReference>
<evidence type="ECO:0000256" key="1">
    <source>
        <dbReference type="ARBA" id="ARBA00004496"/>
    </source>
</evidence>